<dbReference type="Gene3D" id="1.20.1270.60">
    <property type="entry name" value="Arfaptin homology (AH) domain/BAR domain"/>
    <property type="match status" value="1"/>
</dbReference>
<sequence length="256" mass="29969">MFKKFTNLVKKDKDELSEQIEHDKKELDDLEKKIKKFQSSAEKLGDQFKTQFDDHKKCMKIGADCVNTSPNPFEQSVAIIEEASNLYTEYQEKLESKAFKPLKNFMESITTLQKRVKILDDRKKALDKAEEKYHDMLKKPESKQLGLSDLKTNYQNSLDSWTYLRDEMSVDIRKLVDDINGNFAQICGVFMKIYADYMRKADDVWKKLYDFADDLKVGDLDKQLNFTPTDHSMVGEPNVQARREKEISQGTYKKIE</sequence>
<name>A0A0A1UBI2_ENTIV</name>
<gene>
    <name evidence="2" type="ORF">EIN_525840</name>
</gene>
<dbReference type="EMBL" id="KB206604">
    <property type="protein sequence ID" value="ELP89589.1"/>
    <property type="molecule type" value="Genomic_DNA"/>
</dbReference>
<reference evidence="2 3" key="1">
    <citation type="submission" date="2012-10" db="EMBL/GenBank/DDBJ databases">
        <authorList>
            <person name="Zafar N."/>
            <person name="Inman J."/>
            <person name="Hall N."/>
            <person name="Lorenzi H."/>
            <person name="Caler E."/>
        </authorList>
    </citation>
    <scope>NUCLEOTIDE SEQUENCE [LARGE SCALE GENOMIC DNA]</scope>
    <source>
        <strain evidence="2 3">IP1</strain>
    </source>
</reference>
<evidence type="ECO:0000313" key="3">
    <source>
        <dbReference type="Proteomes" id="UP000014680"/>
    </source>
</evidence>
<evidence type="ECO:0000256" key="1">
    <source>
        <dbReference type="SAM" id="Coils"/>
    </source>
</evidence>
<keyword evidence="1" id="KW-0175">Coiled coil</keyword>
<dbReference type="SUPFAM" id="SSF103657">
    <property type="entry name" value="BAR/IMD domain-like"/>
    <property type="match status" value="1"/>
</dbReference>
<dbReference type="AlphaFoldDB" id="A0A0A1UBI2"/>
<feature type="coiled-coil region" evidence="1">
    <location>
        <begin position="13"/>
        <end position="47"/>
    </location>
</feature>
<keyword evidence="3" id="KW-1185">Reference proteome</keyword>
<dbReference type="Proteomes" id="UP000014680">
    <property type="component" value="Unassembled WGS sequence"/>
</dbReference>
<organism evidence="2 3">
    <name type="scientific">Entamoeba invadens IP1</name>
    <dbReference type="NCBI Taxonomy" id="370355"/>
    <lineage>
        <taxon>Eukaryota</taxon>
        <taxon>Amoebozoa</taxon>
        <taxon>Evosea</taxon>
        <taxon>Archamoebae</taxon>
        <taxon>Mastigamoebida</taxon>
        <taxon>Entamoebidae</taxon>
        <taxon>Entamoeba</taxon>
    </lineage>
</organism>
<proteinExistence type="predicted"/>
<dbReference type="KEGG" id="eiv:EIN_525840"/>
<protein>
    <submittedName>
        <fullName evidence="2">Uncharacterized protein</fullName>
    </submittedName>
</protein>
<dbReference type="CDD" id="cd07307">
    <property type="entry name" value="BAR"/>
    <property type="match status" value="1"/>
</dbReference>
<dbReference type="VEuPathDB" id="AmoebaDB:EIN_525840"/>
<dbReference type="InterPro" id="IPR027267">
    <property type="entry name" value="AH/BAR_dom_sf"/>
</dbReference>
<dbReference type="OrthoDB" id="28846at2759"/>
<accession>A0A0A1UBI2</accession>
<dbReference type="OMA" id="CADVITC"/>
<evidence type="ECO:0000313" key="2">
    <source>
        <dbReference type="EMBL" id="ELP89589.1"/>
    </source>
</evidence>
<dbReference type="RefSeq" id="XP_004256360.1">
    <property type="nucleotide sequence ID" value="XM_004256312.1"/>
</dbReference>
<dbReference type="GeneID" id="14888597"/>